<organism evidence="3 4">
    <name type="scientific">Didymodactylos carnosus</name>
    <dbReference type="NCBI Taxonomy" id="1234261"/>
    <lineage>
        <taxon>Eukaryota</taxon>
        <taxon>Metazoa</taxon>
        <taxon>Spiralia</taxon>
        <taxon>Gnathifera</taxon>
        <taxon>Rotifera</taxon>
        <taxon>Eurotatoria</taxon>
        <taxon>Bdelloidea</taxon>
        <taxon>Philodinida</taxon>
        <taxon>Philodinidae</taxon>
        <taxon>Didymodactylos</taxon>
    </lineage>
</organism>
<protein>
    <submittedName>
        <fullName evidence="3">Uncharacterized protein</fullName>
    </submittedName>
</protein>
<dbReference type="Proteomes" id="UP000682733">
    <property type="component" value="Unassembled WGS sequence"/>
</dbReference>
<dbReference type="Proteomes" id="UP000677228">
    <property type="component" value="Unassembled WGS sequence"/>
</dbReference>
<comment type="caution">
    <text evidence="3">The sequence shown here is derived from an EMBL/GenBank/DDBJ whole genome shotgun (WGS) entry which is preliminary data.</text>
</comment>
<dbReference type="EMBL" id="CAJOBA010099657">
    <property type="protein sequence ID" value="CAF4515680.1"/>
    <property type="molecule type" value="Genomic_DNA"/>
</dbReference>
<dbReference type="EMBL" id="CAJNOK010069462">
    <property type="protein sequence ID" value="CAF1659476.1"/>
    <property type="molecule type" value="Genomic_DNA"/>
</dbReference>
<evidence type="ECO:0000313" key="4">
    <source>
        <dbReference type="Proteomes" id="UP000682733"/>
    </source>
</evidence>
<gene>
    <name evidence="2" type="ORF">OVA965_LOCUS45218</name>
    <name evidence="3" type="ORF">TMI583_LOCUS48513</name>
</gene>
<sequence length="125" mass="13642">PSSPDYQHSPSISSNNSNTNNNPHLMAQSTTGGVYDKVTPNDIVANNQRTLLLSSKPNLRSFTVPVAPPVVPPLLQKQQVHVQPNIQNKPPFRSPNRAVLATYSKGLNIKQTYDGVKSTDNLAEK</sequence>
<feature type="non-terminal residue" evidence="3">
    <location>
        <position position="125"/>
    </location>
</feature>
<accession>A0A8S2XUZ4</accession>
<feature type="non-terminal residue" evidence="3">
    <location>
        <position position="1"/>
    </location>
</feature>
<dbReference type="AlphaFoldDB" id="A0A8S2XUZ4"/>
<feature type="compositionally biased region" description="Low complexity" evidence="1">
    <location>
        <begin position="9"/>
        <end position="22"/>
    </location>
</feature>
<proteinExistence type="predicted"/>
<name>A0A8S2XUZ4_9BILA</name>
<evidence type="ECO:0000256" key="1">
    <source>
        <dbReference type="SAM" id="MobiDB-lite"/>
    </source>
</evidence>
<feature type="region of interest" description="Disordered" evidence="1">
    <location>
        <begin position="1"/>
        <end position="37"/>
    </location>
</feature>
<evidence type="ECO:0000313" key="2">
    <source>
        <dbReference type="EMBL" id="CAF1659476.1"/>
    </source>
</evidence>
<evidence type="ECO:0000313" key="3">
    <source>
        <dbReference type="EMBL" id="CAF4515680.1"/>
    </source>
</evidence>
<reference evidence="3" key="1">
    <citation type="submission" date="2021-02" db="EMBL/GenBank/DDBJ databases">
        <authorList>
            <person name="Nowell W R."/>
        </authorList>
    </citation>
    <scope>NUCLEOTIDE SEQUENCE</scope>
</reference>